<feature type="compositionally biased region" description="Pro residues" evidence="1">
    <location>
        <begin position="494"/>
        <end position="509"/>
    </location>
</feature>
<dbReference type="EnsemblBacteria" id="ABL71989">
    <property type="protein sequence ID" value="ABL71989"/>
    <property type="gene ID" value="Pden_3923"/>
</dbReference>
<keyword evidence="3" id="KW-1185">Reference proteome</keyword>
<gene>
    <name evidence="2" type="ordered locus">Pden_3923</name>
</gene>
<dbReference type="Proteomes" id="UP000000361">
    <property type="component" value="Chromosome 2"/>
</dbReference>
<accession>A1B8Z5</accession>
<organism evidence="2 3">
    <name type="scientific">Paracoccus denitrificans (strain Pd 1222)</name>
    <dbReference type="NCBI Taxonomy" id="318586"/>
    <lineage>
        <taxon>Bacteria</taxon>
        <taxon>Pseudomonadati</taxon>
        <taxon>Pseudomonadota</taxon>
        <taxon>Alphaproteobacteria</taxon>
        <taxon>Rhodobacterales</taxon>
        <taxon>Paracoccaceae</taxon>
        <taxon>Paracoccus</taxon>
    </lineage>
</organism>
<name>A1B8Z5_PARDP</name>
<feature type="region of interest" description="Disordered" evidence="1">
    <location>
        <begin position="484"/>
        <end position="511"/>
    </location>
</feature>
<sequence length="584" mass="63986">MTASACLAPEGPARVLQGADGMEDFVPRLDPGLDAARQVRAGQALETEAPLDPAEAVIGDTADGTGRGRRIYGACSVETYRAAGALHAAHRDAGGFLDAVDRFATPDFWRRDGAVKSWIYDRQAVEHAPGRDMDSVRVFYHAGHGRMDEDGIFHLPMGALWTGADACLTSDRMRLGSGALRYLFWSTSQSLRIGPGYSPLHSWVRANQGLRMLFGFDSICWDSGRYGANFWHHWQMGKPFAQAWLDGAWDIAPDQSPVACACAPDRDVALAMLFGERQFRAQRGAAQYWAWRWHAPVALYRREAALTEPPAEFAAVRLVPAAEDRALARAVLSRLGLDPALVAADAQGAISVSHGPVRFQRRPDGRILLEFEPGAPGRGLREMPPRRTLVSRAQNALRSHGFLLPGTELVFDRVSLAMSATASLRRLDEPPAESLDEIIVQFRQSIDGIPVLTPDAGSLRLAMRPDGSVLRIESTLRRVAERMPARAHPHGMPDDPPAPLRPEGPPTPEPQTIARILAQHSARLMRDLAARGAAPLSLRILPGTTEIGYGIRSNTARLVARQGIEIECVRGFRKRYWIQSDLGD</sequence>
<dbReference type="InterPro" id="IPR045926">
    <property type="entry name" value="DUF6345"/>
</dbReference>
<evidence type="ECO:0000256" key="1">
    <source>
        <dbReference type="SAM" id="MobiDB-lite"/>
    </source>
</evidence>
<dbReference type="EMBL" id="CP000490">
    <property type="protein sequence ID" value="ABL71989.1"/>
    <property type="molecule type" value="Genomic_DNA"/>
</dbReference>
<dbReference type="STRING" id="318586.Pden_3923"/>
<protein>
    <submittedName>
        <fullName evidence="2">Uncharacterized protein</fullName>
    </submittedName>
</protein>
<dbReference type="KEGG" id="pde:Pden_3923"/>
<evidence type="ECO:0000313" key="2">
    <source>
        <dbReference type="EMBL" id="ABL71989.1"/>
    </source>
</evidence>
<dbReference type="HOGENOM" id="CLU_538234_0_0_5"/>
<dbReference type="AlphaFoldDB" id="A1B8Z5"/>
<dbReference type="Pfam" id="PF19872">
    <property type="entry name" value="DUF6345"/>
    <property type="match status" value="1"/>
</dbReference>
<dbReference type="eggNOG" id="ENOG502Z7J8">
    <property type="taxonomic scope" value="Bacteria"/>
</dbReference>
<evidence type="ECO:0000313" key="3">
    <source>
        <dbReference type="Proteomes" id="UP000000361"/>
    </source>
</evidence>
<reference evidence="3" key="1">
    <citation type="submission" date="2006-12" db="EMBL/GenBank/DDBJ databases">
        <title>Complete sequence of chromosome 2 of Paracoccus denitrificans PD1222.</title>
        <authorList>
            <person name="Copeland A."/>
            <person name="Lucas S."/>
            <person name="Lapidus A."/>
            <person name="Barry K."/>
            <person name="Detter J.C."/>
            <person name="Glavina del Rio T."/>
            <person name="Hammon N."/>
            <person name="Israni S."/>
            <person name="Dalin E."/>
            <person name="Tice H."/>
            <person name="Pitluck S."/>
            <person name="Munk A.C."/>
            <person name="Brettin T."/>
            <person name="Bruce D."/>
            <person name="Han C."/>
            <person name="Tapia R."/>
            <person name="Gilna P."/>
            <person name="Schmutz J."/>
            <person name="Larimer F."/>
            <person name="Land M."/>
            <person name="Hauser L."/>
            <person name="Kyrpides N."/>
            <person name="Lykidis A."/>
            <person name="Spiro S."/>
            <person name="Richardson D.J."/>
            <person name="Moir J.W.B."/>
            <person name="Ferguson S.J."/>
            <person name="van Spanning R.J.M."/>
            <person name="Richardson P."/>
        </authorList>
    </citation>
    <scope>NUCLEOTIDE SEQUENCE [LARGE SCALE GENOMIC DNA]</scope>
    <source>
        <strain evidence="3">Pd 1222</strain>
    </source>
</reference>
<proteinExistence type="predicted"/>